<sequence>MSTVEQLAEFLHRHRDVLVLTGAGISIASGIPGYRDKDGVRKGRMPIQGPEFRKLEAVRRRYWARSMVGFKTMHLAQPNAAHRTLAALQASGKLQPIVTQNVDGLHSAAGSAGVVELHGNIHRVICLECRALLPRAAVQTILEERNPDLANVLAQPAPDGDAHVEPDALDTFEPPWCPHCGGMLKPDVVFFGDSVPPETTRAALQRLEEADALLVVGSSMVVFSGYRFARNAAAAGKPVAAINVGRMRADDLLSLKIEAPAEQALPQLADLLGAGVP</sequence>
<feature type="binding site" evidence="4">
    <location>
        <position position="180"/>
    </location>
    <ligand>
        <name>Zn(2+)</name>
        <dbReference type="ChEBI" id="CHEBI:29105"/>
    </ligand>
</feature>
<feature type="binding site" evidence="4">
    <location>
        <position position="129"/>
    </location>
    <ligand>
        <name>Zn(2+)</name>
        <dbReference type="ChEBI" id="CHEBI:29105"/>
    </ligand>
</feature>
<dbReference type="InterPro" id="IPR003000">
    <property type="entry name" value="Sirtuin"/>
</dbReference>
<dbReference type="NCBIfam" id="NF003738">
    <property type="entry name" value="PRK05333.1"/>
    <property type="match status" value="1"/>
</dbReference>
<feature type="active site" description="Proton acceptor" evidence="4">
    <location>
        <position position="118"/>
    </location>
</feature>
<protein>
    <recommendedName>
        <fullName evidence="1">protein acetyllysine N-acetyltransferase</fullName>
        <ecNumber evidence="1">2.3.1.286</ecNumber>
    </recommendedName>
</protein>
<dbReference type="EMBL" id="SPVF01000100">
    <property type="protein sequence ID" value="TFW23021.1"/>
    <property type="molecule type" value="Genomic_DNA"/>
</dbReference>
<name>A0A4Y9SLW7_9BURK</name>
<dbReference type="InterPro" id="IPR050134">
    <property type="entry name" value="NAD-dep_sirtuin_deacylases"/>
</dbReference>
<keyword evidence="7" id="KW-1185">Reference proteome</keyword>
<evidence type="ECO:0000256" key="1">
    <source>
        <dbReference type="ARBA" id="ARBA00012928"/>
    </source>
</evidence>
<reference evidence="6 7" key="1">
    <citation type="submission" date="2019-03" db="EMBL/GenBank/DDBJ databases">
        <title>Draft Genome Sequence of Massilia arenosa sp. nov., a Novel Massilia Species Isolated from a Sandy-loam Maize Soil.</title>
        <authorList>
            <person name="Raths R."/>
            <person name="Peta V."/>
            <person name="Bucking H."/>
        </authorList>
    </citation>
    <scope>NUCLEOTIDE SEQUENCE [LARGE SCALE GENOMIC DNA]</scope>
    <source>
        <strain evidence="6 7">MC02</strain>
    </source>
</reference>
<dbReference type="InterPro" id="IPR026591">
    <property type="entry name" value="Sirtuin_cat_small_dom_sf"/>
</dbReference>
<dbReference type="PROSITE" id="PS50305">
    <property type="entry name" value="SIRTUIN"/>
    <property type="match status" value="1"/>
</dbReference>
<dbReference type="Proteomes" id="UP000298438">
    <property type="component" value="Unassembled WGS sequence"/>
</dbReference>
<evidence type="ECO:0000259" key="5">
    <source>
        <dbReference type="PROSITE" id="PS50305"/>
    </source>
</evidence>
<feature type="binding site" evidence="4">
    <location>
        <position position="126"/>
    </location>
    <ligand>
        <name>Zn(2+)</name>
        <dbReference type="ChEBI" id="CHEBI:29105"/>
    </ligand>
</feature>
<feature type="domain" description="Deacetylase sirtuin-type" evidence="5">
    <location>
        <begin position="1"/>
        <end position="275"/>
    </location>
</feature>
<gene>
    <name evidence="6" type="ORF">E4L96_07290</name>
</gene>
<evidence type="ECO:0000313" key="7">
    <source>
        <dbReference type="Proteomes" id="UP000298438"/>
    </source>
</evidence>
<dbReference type="RefSeq" id="WP_135206552.1">
    <property type="nucleotide sequence ID" value="NZ_SPVF01000100.1"/>
</dbReference>
<dbReference type="SUPFAM" id="SSF52467">
    <property type="entry name" value="DHS-like NAD/FAD-binding domain"/>
    <property type="match status" value="1"/>
</dbReference>
<evidence type="ECO:0000256" key="4">
    <source>
        <dbReference type="PROSITE-ProRule" id="PRU00236"/>
    </source>
</evidence>
<dbReference type="InterPro" id="IPR026590">
    <property type="entry name" value="Ssirtuin_cat_dom"/>
</dbReference>
<dbReference type="EC" id="2.3.1.286" evidence="1"/>
<dbReference type="PANTHER" id="PTHR11085">
    <property type="entry name" value="NAD-DEPENDENT PROTEIN DEACYLASE SIRTUIN-5, MITOCHONDRIAL-RELATED"/>
    <property type="match status" value="1"/>
</dbReference>
<dbReference type="GO" id="GO:0017136">
    <property type="term" value="F:histone deacetylase activity, NAD-dependent"/>
    <property type="evidence" value="ECO:0007669"/>
    <property type="project" value="TreeGrafter"/>
</dbReference>
<dbReference type="Gene3D" id="3.40.50.1220">
    <property type="entry name" value="TPP-binding domain"/>
    <property type="match status" value="1"/>
</dbReference>
<keyword evidence="4" id="KW-0862">Zinc</keyword>
<dbReference type="InterPro" id="IPR029035">
    <property type="entry name" value="DHS-like_NAD/FAD-binding_dom"/>
</dbReference>
<dbReference type="PANTHER" id="PTHR11085:SF10">
    <property type="entry name" value="NAD-DEPENDENT PROTEIN DEACYLASE SIRTUIN-5, MITOCHONDRIAL-RELATED"/>
    <property type="match status" value="1"/>
</dbReference>
<evidence type="ECO:0000256" key="3">
    <source>
        <dbReference type="ARBA" id="ARBA00023027"/>
    </source>
</evidence>
<dbReference type="Pfam" id="PF02146">
    <property type="entry name" value="SIR2"/>
    <property type="match status" value="1"/>
</dbReference>
<dbReference type="AlphaFoldDB" id="A0A4Y9SLW7"/>
<evidence type="ECO:0000256" key="2">
    <source>
        <dbReference type="ARBA" id="ARBA00022679"/>
    </source>
</evidence>
<proteinExistence type="predicted"/>
<comment type="caution">
    <text evidence="6">The sequence shown here is derived from an EMBL/GenBank/DDBJ whole genome shotgun (WGS) entry which is preliminary data.</text>
</comment>
<keyword evidence="4" id="KW-0479">Metal-binding</keyword>
<feature type="binding site" evidence="4">
    <location>
        <position position="177"/>
    </location>
    <ligand>
        <name>Zn(2+)</name>
        <dbReference type="ChEBI" id="CHEBI:29105"/>
    </ligand>
</feature>
<accession>A0A4Y9SLW7</accession>
<keyword evidence="2" id="KW-0808">Transferase</keyword>
<dbReference type="GO" id="GO:0070403">
    <property type="term" value="F:NAD+ binding"/>
    <property type="evidence" value="ECO:0007669"/>
    <property type="project" value="InterPro"/>
</dbReference>
<keyword evidence="3" id="KW-0520">NAD</keyword>
<dbReference type="OrthoDB" id="9800582at2"/>
<evidence type="ECO:0000313" key="6">
    <source>
        <dbReference type="EMBL" id="TFW23021.1"/>
    </source>
</evidence>
<organism evidence="6 7">
    <name type="scientific">Zemynaea arenosa</name>
    <dbReference type="NCBI Taxonomy" id="2561931"/>
    <lineage>
        <taxon>Bacteria</taxon>
        <taxon>Pseudomonadati</taxon>
        <taxon>Pseudomonadota</taxon>
        <taxon>Betaproteobacteria</taxon>
        <taxon>Burkholderiales</taxon>
        <taxon>Oxalobacteraceae</taxon>
        <taxon>Telluria group</taxon>
        <taxon>Zemynaea</taxon>
    </lineage>
</organism>
<dbReference type="Gene3D" id="3.30.1600.10">
    <property type="entry name" value="SIR2/SIRT2 'Small Domain"/>
    <property type="match status" value="1"/>
</dbReference>
<dbReference type="GO" id="GO:0046872">
    <property type="term" value="F:metal ion binding"/>
    <property type="evidence" value="ECO:0007669"/>
    <property type="project" value="UniProtKB-KW"/>
</dbReference>